<organism evidence="2 3">
    <name type="scientific">Aureimonas flava</name>
    <dbReference type="NCBI Taxonomy" id="2320271"/>
    <lineage>
        <taxon>Bacteria</taxon>
        <taxon>Pseudomonadati</taxon>
        <taxon>Pseudomonadota</taxon>
        <taxon>Alphaproteobacteria</taxon>
        <taxon>Hyphomicrobiales</taxon>
        <taxon>Aurantimonadaceae</taxon>
        <taxon>Aureimonas</taxon>
    </lineage>
</organism>
<dbReference type="InterPro" id="IPR001509">
    <property type="entry name" value="Epimerase_deHydtase"/>
</dbReference>
<proteinExistence type="predicted"/>
<evidence type="ECO:0000313" key="3">
    <source>
        <dbReference type="Proteomes" id="UP000265750"/>
    </source>
</evidence>
<keyword evidence="3" id="KW-1185">Reference proteome</keyword>
<comment type="caution">
    <text evidence="2">The sequence shown here is derived from an EMBL/GenBank/DDBJ whole genome shotgun (WGS) entry which is preliminary data.</text>
</comment>
<dbReference type="SUPFAM" id="SSF51735">
    <property type="entry name" value="NAD(P)-binding Rossmann-fold domains"/>
    <property type="match status" value="1"/>
</dbReference>
<evidence type="ECO:0000313" key="2">
    <source>
        <dbReference type="EMBL" id="RIY03288.1"/>
    </source>
</evidence>
<dbReference type="PANTHER" id="PTHR43245:SF55">
    <property type="entry name" value="NAD(P)-BINDING DOMAIN-CONTAINING PROTEIN"/>
    <property type="match status" value="1"/>
</dbReference>
<dbReference type="PANTHER" id="PTHR43245">
    <property type="entry name" value="BIFUNCTIONAL POLYMYXIN RESISTANCE PROTEIN ARNA"/>
    <property type="match status" value="1"/>
</dbReference>
<dbReference type="Gene3D" id="3.40.50.720">
    <property type="entry name" value="NAD(P)-binding Rossmann-like Domain"/>
    <property type="match status" value="1"/>
</dbReference>
<name>A0A3A1WN12_9HYPH</name>
<dbReference type="EMBL" id="QYRN01000001">
    <property type="protein sequence ID" value="RIY03288.1"/>
    <property type="molecule type" value="Genomic_DNA"/>
</dbReference>
<gene>
    <name evidence="2" type="ORF">D3218_00500</name>
</gene>
<reference evidence="3" key="1">
    <citation type="submission" date="2018-09" db="EMBL/GenBank/DDBJ databases">
        <authorList>
            <person name="Tuo L."/>
        </authorList>
    </citation>
    <scope>NUCLEOTIDE SEQUENCE [LARGE SCALE GENOMIC DNA]</scope>
    <source>
        <strain evidence="3">M2BS4Y-1</strain>
    </source>
</reference>
<dbReference type="InterPro" id="IPR050177">
    <property type="entry name" value="Lipid_A_modif_metabolic_enz"/>
</dbReference>
<dbReference type="AlphaFoldDB" id="A0A3A1WN12"/>
<sequence length="324" mass="34495">MPRKRGQSKWGRTDVRILVTGASGFIGRHLVAHLRERGDDVCALSRGVDGAPSDLRQVGEWAGWPESLDAVVHLAALNPARSDPAARDDAALMEVNVSATKAVAEAAVRRGVRRFVYASTNLVHPLTSEPFDENAPEQPQNAYASSKLAGEAAAWGALEGGATQGVVLRLPPVYGPGGRGGVAALLRISSLPVPLPLAAPSASRSLLSIANAVDALRQAAAAPEAAGGTFLVCDGEPWSLGEMVAFARQEMGRSPRLFSLPTHTLARIAALAGRRKQYEHVFGSLVVDDSAFRAAADWQPPETTEDGLRRMLRDLRLKRGGRRR</sequence>
<dbReference type="OrthoDB" id="9801056at2"/>
<dbReference type="InterPro" id="IPR036291">
    <property type="entry name" value="NAD(P)-bd_dom_sf"/>
</dbReference>
<dbReference type="Proteomes" id="UP000265750">
    <property type="component" value="Unassembled WGS sequence"/>
</dbReference>
<feature type="domain" description="NAD-dependent epimerase/dehydratase" evidence="1">
    <location>
        <begin position="17"/>
        <end position="227"/>
    </location>
</feature>
<accession>A0A3A1WN12</accession>
<dbReference type="Pfam" id="PF01370">
    <property type="entry name" value="Epimerase"/>
    <property type="match status" value="1"/>
</dbReference>
<protein>
    <submittedName>
        <fullName evidence="2">NAD-dependent epimerase/dehydratase family protein</fullName>
    </submittedName>
</protein>
<evidence type="ECO:0000259" key="1">
    <source>
        <dbReference type="Pfam" id="PF01370"/>
    </source>
</evidence>